<protein>
    <recommendedName>
        <fullName evidence="7">Poly(A) polymerase I</fullName>
        <shortName evidence="7">PAP I</shortName>
        <ecNumber evidence="7">2.7.7.19</ecNumber>
    </recommendedName>
</protein>
<dbReference type="InterPro" id="IPR032828">
    <property type="entry name" value="PolyA_RNA-bd"/>
</dbReference>
<sequence>MLSDSALKVLYRLDQAGFEAYLVGGCVRDSLLGQVPKDFDVATNATPEQVRGVFRNARIIGRRFRIVHVRFGREIIEVTTFRGGHEGEEAERHAQQSQEGLLLRDNVWGSVDEDAMRRDFTVNALYYSIRDFAIHDWTGGIEDLEHRLLRLIGAPAQRYREDPVRMLRAVRFAARFDFALAEDTEAPLHDYAHLLLQIPPARLFEEVLKLFLSGYALDTFHGLRRYGLFAMLFPATEESFEQLDWALPMVEQALANTDARIRADKPVTPAFLYGALLWPAVVYSTNRLTADGIPPVPAAQQAGQQVIGRQLQHTSIPKRFSLPMREIWDMQLTLPRRRGKRPFQTLAHQRFRAAYDFLLLRESAGELAPGLGDWWTRFQDAGEETQRDMVKEVESGAGSDDDDAEQAAPESLPQPRRKPRRRRRRRGPPQGNE</sequence>
<evidence type="ECO:0000313" key="14">
    <source>
        <dbReference type="Proteomes" id="UP001589814"/>
    </source>
</evidence>
<keyword evidence="3 7" id="KW-0547">Nucleotide-binding</keyword>
<evidence type="ECO:0000259" key="12">
    <source>
        <dbReference type="Pfam" id="PF12627"/>
    </source>
</evidence>
<dbReference type="EMBL" id="JBHLVX010000052">
    <property type="protein sequence ID" value="MFC0269180.1"/>
    <property type="molecule type" value="Genomic_DNA"/>
</dbReference>
<feature type="domain" description="Poly A polymerase head" evidence="10">
    <location>
        <begin position="20"/>
        <end position="150"/>
    </location>
</feature>
<keyword evidence="6 7" id="KW-0804">Transcription</keyword>
<dbReference type="Gene3D" id="1.10.3090.10">
    <property type="entry name" value="cca-adding enzyme, domain 2"/>
    <property type="match status" value="1"/>
</dbReference>
<dbReference type="EC" id="2.7.7.19" evidence="7"/>
<keyword evidence="4 7" id="KW-0067">ATP-binding</keyword>
<dbReference type="CDD" id="cd05398">
    <property type="entry name" value="NT_ClassII-CCAase"/>
    <property type="match status" value="1"/>
</dbReference>
<organism evidence="13 14">
    <name type="scientific">Kushneria aurantia</name>
    <dbReference type="NCBI Taxonomy" id="504092"/>
    <lineage>
        <taxon>Bacteria</taxon>
        <taxon>Pseudomonadati</taxon>
        <taxon>Pseudomonadota</taxon>
        <taxon>Gammaproteobacteria</taxon>
        <taxon>Oceanospirillales</taxon>
        <taxon>Halomonadaceae</taxon>
        <taxon>Kushneria</taxon>
    </lineage>
</organism>
<feature type="domain" description="Polymerase A arginine-rich C-terminal" evidence="11">
    <location>
        <begin position="292"/>
        <end position="424"/>
    </location>
</feature>
<feature type="compositionally biased region" description="Basic and acidic residues" evidence="9">
    <location>
        <begin position="384"/>
        <end position="394"/>
    </location>
</feature>
<dbReference type="HAMAP" id="MF_00957">
    <property type="entry name" value="PolyA_pol"/>
    <property type="match status" value="1"/>
</dbReference>
<feature type="active site" evidence="7">
    <location>
        <position position="119"/>
    </location>
</feature>
<comment type="function">
    <text evidence="7">Adds poly(A) tail to the 3' end of many RNAs, which usually targets these RNAs for decay. Plays a significant role in the global control of gene expression, through influencing the rate of transcript degradation, and in the general RNA quality control.</text>
</comment>
<evidence type="ECO:0000256" key="7">
    <source>
        <dbReference type="HAMAP-Rule" id="MF_00957"/>
    </source>
</evidence>
<dbReference type="Pfam" id="PF01743">
    <property type="entry name" value="PolyA_pol"/>
    <property type="match status" value="1"/>
</dbReference>
<feature type="compositionally biased region" description="Basic residues" evidence="9">
    <location>
        <begin position="415"/>
        <end position="427"/>
    </location>
</feature>
<comment type="caution">
    <text evidence="13">The sequence shown here is derived from an EMBL/GenBank/DDBJ whole genome shotgun (WGS) entry which is preliminary data.</text>
</comment>
<dbReference type="Proteomes" id="UP001589814">
    <property type="component" value="Unassembled WGS sequence"/>
</dbReference>
<feature type="active site" evidence="7">
    <location>
        <position position="40"/>
    </location>
</feature>
<dbReference type="RefSeq" id="WP_019952571.1">
    <property type="nucleotide sequence ID" value="NZ_JBHLVX010000052.1"/>
</dbReference>
<dbReference type="InterPro" id="IPR052191">
    <property type="entry name" value="tRNA_ntf/polyA_polymerase_I"/>
</dbReference>
<evidence type="ECO:0000313" key="13">
    <source>
        <dbReference type="EMBL" id="MFC0269180.1"/>
    </source>
</evidence>
<dbReference type="InterPro" id="IPR025866">
    <property type="entry name" value="PolyA_pol_arg_C_dom"/>
</dbReference>
<evidence type="ECO:0000256" key="9">
    <source>
        <dbReference type="SAM" id="MobiDB-lite"/>
    </source>
</evidence>
<comment type="similarity">
    <text evidence="7 8">Belongs to the tRNA nucleotidyltransferase/poly(A) polymerase family.</text>
</comment>
<dbReference type="InterPro" id="IPR002646">
    <property type="entry name" value="PolA_pol_head_dom"/>
</dbReference>
<dbReference type="SUPFAM" id="SSF81891">
    <property type="entry name" value="Poly A polymerase C-terminal region-like"/>
    <property type="match status" value="1"/>
</dbReference>
<keyword evidence="1 7" id="KW-0507">mRNA processing</keyword>
<dbReference type="InterPro" id="IPR043519">
    <property type="entry name" value="NT_sf"/>
</dbReference>
<accession>A0ABV6G696</accession>
<feature type="domain" description="tRNA nucleotidyltransferase/poly(A) polymerase RNA and SrmB- binding" evidence="12">
    <location>
        <begin position="177"/>
        <end position="237"/>
    </location>
</feature>
<proteinExistence type="inferred from homology"/>
<evidence type="ECO:0000256" key="5">
    <source>
        <dbReference type="ARBA" id="ARBA00022884"/>
    </source>
</evidence>
<dbReference type="PANTHER" id="PTHR43051">
    <property type="entry name" value="POLYNUCLEOTIDE ADENYLYLTRANSFERASE FAMILY PROTEIN"/>
    <property type="match status" value="1"/>
</dbReference>
<evidence type="ECO:0000256" key="1">
    <source>
        <dbReference type="ARBA" id="ARBA00022664"/>
    </source>
</evidence>
<gene>
    <name evidence="7 13" type="primary">pcnB</name>
    <name evidence="13" type="ORF">ACFFHW_14500</name>
</gene>
<comment type="catalytic activity">
    <reaction evidence="7">
        <text>RNA(n) + ATP = RNA(n)-3'-adenine ribonucleotide + diphosphate</text>
        <dbReference type="Rhea" id="RHEA:11332"/>
        <dbReference type="Rhea" id="RHEA-COMP:14527"/>
        <dbReference type="Rhea" id="RHEA-COMP:17347"/>
        <dbReference type="ChEBI" id="CHEBI:30616"/>
        <dbReference type="ChEBI" id="CHEBI:33019"/>
        <dbReference type="ChEBI" id="CHEBI:140395"/>
        <dbReference type="ChEBI" id="CHEBI:173115"/>
        <dbReference type="EC" id="2.7.7.19"/>
    </reaction>
</comment>
<evidence type="ECO:0000259" key="11">
    <source>
        <dbReference type="Pfam" id="PF12626"/>
    </source>
</evidence>
<evidence type="ECO:0000256" key="3">
    <source>
        <dbReference type="ARBA" id="ARBA00022741"/>
    </source>
</evidence>
<evidence type="ECO:0000256" key="4">
    <source>
        <dbReference type="ARBA" id="ARBA00022840"/>
    </source>
</evidence>
<evidence type="ECO:0000259" key="10">
    <source>
        <dbReference type="Pfam" id="PF01743"/>
    </source>
</evidence>
<evidence type="ECO:0000256" key="6">
    <source>
        <dbReference type="ARBA" id="ARBA00023163"/>
    </source>
</evidence>
<keyword evidence="5 7" id="KW-0694">RNA-binding</keyword>
<name>A0ABV6G696_9GAMM</name>
<feature type="active site" evidence="7">
    <location>
        <position position="38"/>
    </location>
</feature>
<keyword evidence="14" id="KW-1185">Reference proteome</keyword>
<evidence type="ECO:0000256" key="2">
    <source>
        <dbReference type="ARBA" id="ARBA00022679"/>
    </source>
</evidence>
<dbReference type="GO" id="GO:1990817">
    <property type="term" value="F:poly(A) RNA polymerase activity"/>
    <property type="evidence" value="ECO:0007669"/>
    <property type="project" value="UniProtKB-EC"/>
</dbReference>
<reference evidence="13 14" key="1">
    <citation type="submission" date="2024-09" db="EMBL/GenBank/DDBJ databases">
        <authorList>
            <person name="Sun Q."/>
            <person name="Mori K."/>
        </authorList>
    </citation>
    <scope>NUCLEOTIDE SEQUENCE [LARGE SCALE GENOMIC DNA]</scope>
    <source>
        <strain evidence="13 14">CCM 7415</strain>
    </source>
</reference>
<dbReference type="PANTHER" id="PTHR43051:SF1">
    <property type="entry name" value="POLYNUCLEOTIDE ADENYLYLTRANSFERASE FAMILY PROTEIN"/>
    <property type="match status" value="1"/>
</dbReference>
<evidence type="ECO:0000256" key="8">
    <source>
        <dbReference type="RuleBase" id="RU003953"/>
    </source>
</evidence>
<keyword evidence="2 7" id="KW-0808">Transferase</keyword>
<dbReference type="InterPro" id="IPR010206">
    <property type="entry name" value="PolA_pol_I"/>
</dbReference>
<dbReference type="NCBIfam" id="TIGR01942">
    <property type="entry name" value="pcnB"/>
    <property type="match status" value="1"/>
</dbReference>
<dbReference type="SUPFAM" id="SSF81301">
    <property type="entry name" value="Nucleotidyltransferase"/>
    <property type="match status" value="1"/>
</dbReference>
<dbReference type="Pfam" id="PF12626">
    <property type="entry name" value="PolyA_pol_arg_C"/>
    <property type="match status" value="1"/>
</dbReference>
<dbReference type="Gene3D" id="3.30.460.10">
    <property type="entry name" value="Beta Polymerase, domain 2"/>
    <property type="match status" value="1"/>
</dbReference>
<keyword evidence="13" id="KW-0548">Nucleotidyltransferase</keyword>
<dbReference type="Pfam" id="PF12627">
    <property type="entry name" value="PolyA_pol_RNAbd"/>
    <property type="match status" value="1"/>
</dbReference>
<feature type="region of interest" description="Disordered" evidence="9">
    <location>
        <begin position="384"/>
        <end position="433"/>
    </location>
</feature>